<dbReference type="EMBL" id="CBWK010000795">
    <property type="protein sequence ID" value="CDL12401.1"/>
    <property type="molecule type" value="Genomic_DNA"/>
</dbReference>
<accession>W1DSJ7</accession>
<dbReference type="Proteomes" id="UP000019183">
    <property type="component" value="Unassembled WGS sequence"/>
</dbReference>
<protein>
    <submittedName>
        <fullName evidence="1">Uncharacterized 42.6 kDa protein in cps region (ORF8)</fullName>
    </submittedName>
</protein>
<reference evidence="1" key="1">
    <citation type="submission" date="2013-10" db="EMBL/GenBank/DDBJ databases">
        <title>Antibiotic resistance diversity of beta-lactamase producers in the General Hospital Vienna.</title>
        <authorList>
            <person name="Barisic I."/>
            <person name="Mitteregger D."/>
            <person name="Hirschl A.M."/>
            <person name="Noehammer C."/>
            <person name="Wiesinger-Mayr H."/>
        </authorList>
    </citation>
    <scope>NUCLEOTIDE SEQUENCE [LARGE SCALE GENOMIC DNA]</scope>
    <source>
        <strain evidence="1">IS43</strain>
    </source>
</reference>
<proteinExistence type="predicted"/>
<dbReference type="AlphaFoldDB" id="W1DSJ7"/>
<evidence type="ECO:0000313" key="1">
    <source>
        <dbReference type="EMBL" id="CDL12401.1"/>
    </source>
</evidence>
<comment type="caution">
    <text evidence="1">The sequence shown here is derived from an EMBL/GenBank/DDBJ whole genome shotgun (WGS) entry which is preliminary data.</text>
</comment>
<sequence>MPNIYFLEDIQDIDSIPFPVEIDDSEKKIFNVDYVTEQYLKIYKG</sequence>
<evidence type="ECO:0000313" key="2">
    <source>
        <dbReference type="Proteomes" id="UP000019183"/>
    </source>
</evidence>
<organism evidence="1 2">
    <name type="scientific">Klebsiella pneumoniae IS43</name>
    <dbReference type="NCBI Taxonomy" id="1432552"/>
    <lineage>
        <taxon>Bacteria</taxon>
        <taxon>Pseudomonadati</taxon>
        <taxon>Pseudomonadota</taxon>
        <taxon>Gammaproteobacteria</taxon>
        <taxon>Enterobacterales</taxon>
        <taxon>Enterobacteriaceae</taxon>
        <taxon>Klebsiella/Raoultella group</taxon>
        <taxon>Klebsiella</taxon>
        <taxon>Klebsiella pneumoniae complex</taxon>
    </lineage>
</organism>
<name>W1DSJ7_KLEPN</name>
<keyword evidence="2" id="KW-1185">Reference proteome</keyword>